<feature type="domain" description="MgtC/SapB/SrpB/YhiD N-terminal" evidence="7">
    <location>
        <begin position="16"/>
        <end position="79"/>
    </location>
</feature>
<keyword evidence="4" id="KW-0812">Transmembrane</keyword>
<dbReference type="PRINTS" id="PR01837">
    <property type="entry name" value="MGTCSAPBPROT"/>
</dbReference>
<evidence type="ECO:0000256" key="1">
    <source>
        <dbReference type="ARBA" id="ARBA00004651"/>
    </source>
</evidence>
<dbReference type="InterPro" id="IPR049177">
    <property type="entry name" value="MgtC_SapB_SrpB_YhiD_N"/>
</dbReference>
<evidence type="ECO:0000313" key="8">
    <source>
        <dbReference type="EMBL" id="GLS72828.1"/>
    </source>
</evidence>
<organism evidence="8 9">
    <name type="scientific">Methylobacterium tardum</name>
    <dbReference type="NCBI Taxonomy" id="374432"/>
    <lineage>
        <taxon>Bacteria</taxon>
        <taxon>Pseudomonadati</taxon>
        <taxon>Pseudomonadota</taxon>
        <taxon>Alphaproteobacteria</taxon>
        <taxon>Hyphomicrobiales</taxon>
        <taxon>Methylobacteriaceae</taxon>
        <taxon>Methylobacterium</taxon>
    </lineage>
</organism>
<reference evidence="9" key="1">
    <citation type="journal article" date="2019" name="Int. J. Syst. Evol. Microbiol.">
        <title>The Global Catalogue of Microorganisms (GCM) 10K type strain sequencing project: providing services to taxonomists for standard genome sequencing and annotation.</title>
        <authorList>
            <consortium name="The Broad Institute Genomics Platform"/>
            <consortium name="The Broad Institute Genome Sequencing Center for Infectious Disease"/>
            <person name="Wu L."/>
            <person name="Ma J."/>
        </authorList>
    </citation>
    <scope>NUCLEOTIDE SEQUENCE [LARGE SCALE GENOMIC DNA]</scope>
    <source>
        <strain evidence="9">NBRC 103632</strain>
    </source>
</reference>
<sequence length="84" mass="8343">MWVAIRAVGIDPGNPASIIEGLATGVGFIGGGAVLQRARRTSGTATAESLWATGAVGAAAVSGLHDVAPILIIVMFLACADSRP</sequence>
<evidence type="ECO:0000256" key="6">
    <source>
        <dbReference type="ARBA" id="ARBA00023136"/>
    </source>
</evidence>
<dbReference type="GO" id="GO:0005886">
    <property type="term" value="C:plasma membrane"/>
    <property type="evidence" value="ECO:0007669"/>
    <property type="project" value="UniProtKB-SubCell"/>
</dbReference>
<gene>
    <name evidence="8" type="ORF">GCM10007890_48430</name>
</gene>
<evidence type="ECO:0000256" key="4">
    <source>
        <dbReference type="ARBA" id="ARBA00022692"/>
    </source>
</evidence>
<dbReference type="Pfam" id="PF02308">
    <property type="entry name" value="MgtC"/>
    <property type="match status" value="1"/>
</dbReference>
<keyword evidence="9" id="KW-1185">Reference proteome</keyword>
<comment type="similarity">
    <text evidence="2">Belongs to the MgtC/SapB family.</text>
</comment>
<dbReference type="AlphaFoldDB" id="A0AA37TR88"/>
<evidence type="ECO:0000256" key="3">
    <source>
        <dbReference type="ARBA" id="ARBA00022475"/>
    </source>
</evidence>
<proteinExistence type="inferred from homology"/>
<evidence type="ECO:0000256" key="2">
    <source>
        <dbReference type="ARBA" id="ARBA00009298"/>
    </source>
</evidence>
<comment type="subcellular location">
    <subcellularLocation>
        <location evidence="1">Cell membrane</location>
        <topology evidence="1">Multi-pass membrane protein</topology>
    </subcellularLocation>
</comment>
<dbReference type="Proteomes" id="UP001157440">
    <property type="component" value="Unassembled WGS sequence"/>
</dbReference>
<keyword evidence="3" id="KW-1003">Cell membrane</keyword>
<keyword evidence="5" id="KW-1133">Transmembrane helix</keyword>
<protein>
    <recommendedName>
        <fullName evidence="7">MgtC/SapB/SrpB/YhiD N-terminal domain-containing protein</fullName>
    </recommendedName>
</protein>
<dbReference type="InterPro" id="IPR003416">
    <property type="entry name" value="MgtC/SapB/SrpB/YhiD_fam"/>
</dbReference>
<name>A0AA37TR88_9HYPH</name>
<dbReference type="EMBL" id="BSPL01000023">
    <property type="protein sequence ID" value="GLS72828.1"/>
    <property type="molecule type" value="Genomic_DNA"/>
</dbReference>
<keyword evidence="6" id="KW-0472">Membrane</keyword>
<evidence type="ECO:0000256" key="5">
    <source>
        <dbReference type="ARBA" id="ARBA00022989"/>
    </source>
</evidence>
<comment type="caution">
    <text evidence="8">The sequence shown here is derived from an EMBL/GenBank/DDBJ whole genome shotgun (WGS) entry which is preliminary data.</text>
</comment>
<evidence type="ECO:0000259" key="7">
    <source>
        <dbReference type="Pfam" id="PF02308"/>
    </source>
</evidence>
<evidence type="ECO:0000313" key="9">
    <source>
        <dbReference type="Proteomes" id="UP001157440"/>
    </source>
</evidence>
<accession>A0AA37TR88</accession>